<organism evidence="2 3">
    <name type="scientific">Gigaspora margarita</name>
    <dbReference type="NCBI Taxonomy" id="4874"/>
    <lineage>
        <taxon>Eukaryota</taxon>
        <taxon>Fungi</taxon>
        <taxon>Fungi incertae sedis</taxon>
        <taxon>Mucoromycota</taxon>
        <taxon>Glomeromycotina</taxon>
        <taxon>Glomeromycetes</taxon>
        <taxon>Diversisporales</taxon>
        <taxon>Gigasporaceae</taxon>
        <taxon>Gigaspora</taxon>
    </lineage>
</organism>
<accession>A0ABN7WQV5</accession>
<dbReference type="EMBL" id="CAJVQB010057523">
    <property type="protein sequence ID" value="CAG8838189.1"/>
    <property type="molecule type" value="Genomic_DNA"/>
</dbReference>
<sequence>MYGCHADTPIDLQLRPKTENTDILLDQLVNLHIKKITEQLHQQRLQAQNNIQEAQRRQKEYHDRYIKTIEFKIGNQVLLYELAKKK</sequence>
<feature type="non-terminal residue" evidence="2">
    <location>
        <position position="86"/>
    </location>
</feature>
<comment type="caution">
    <text evidence="2">The sequence shown here is derived from an EMBL/GenBank/DDBJ whole genome shotgun (WGS) entry which is preliminary data.</text>
</comment>
<evidence type="ECO:0000313" key="3">
    <source>
        <dbReference type="Proteomes" id="UP000789901"/>
    </source>
</evidence>
<protein>
    <submittedName>
        <fullName evidence="2">16558_t:CDS:1</fullName>
    </submittedName>
</protein>
<reference evidence="2 3" key="1">
    <citation type="submission" date="2021-06" db="EMBL/GenBank/DDBJ databases">
        <authorList>
            <person name="Kallberg Y."/>
            <person name="Tangrot J."/>
            <person name="Rosling A."/>
        </authorList>
    </citation>
    <scope>NUCLEOTIDE SEQUENCE [LARGE SCALE GENOMIC DNA]</scope>
    <source>
        <strain evidence="2 3">120-4 pot B 10/14</strain>
    </source>
</reference>
<evidence type="ECO:0000256" key="1">
    <source>
        <dbReference type="SAM" id="Coils"/>
    </source>
</evidence>
<name>A0ABN7WQV5_GIGMA</name>
<evidence type="ECO:0000313" key="2">
    <source>
        <dbReference type="EMBL" id="CAG8838189.1"/>
    </source>
</evidence>
<dbReference type="Proteomes" id="UP000789901">
    <property type="component" value="Unassembled WGS sequence"/>
</dbReference>
<gene>
    <name evidence="2" type="ORF">GMARGA_LOCUS33846</name>
</gene>
<feature type="coiled-coil region" evidence="1">
    <location>
        <begin position="37"/>
        <end position="64"/>
    </location>
</feature>
<keyword evidence="3" id="KW-1185">Reference proteome</keyword>
<proteinExistence type="predicted"/>
<keyword evidence="1" id="KW-0175">Coiled coil</keyword>